<proteinExistence type="predicted"/>
<sequence length="1164" mass="131645">MPAMFRMALCRPVLLSALVCLLSWVAICNASPMDATSSTPSTKAALGIPFDNPEERAYIQNLPHYNGLPMFNQLTESQEIIDLARRQNGAAYIYRNPVHLNERFSPYIYVQGQRATRAPRRDIQELQSKLQAARTDGQQFGNAVRWLKHGRPFQKTDTSPYSWDEVWARSLVLHAPTSQDSVDWFAIRNILQGQRRVVLKDTARQKALAFRLDAFGHVELDVKDLARFLHKRSYTPSNDVPPGHILKTNPNVAKELLKRGQPFKPGSSSNPILGTMDLVLVYEGGLTRRPDLTPTPGGVEGLNVRYGHILHFEGRPVLDASRFSVEQLEQATVDYDYIYVYGHKTGESRYSVAKVFRNRAPIYPVRNSEQLLGLIAQWKRDGDRFEPAIRELLHGRPIRRDRWNLHPLKTMHTGPGHAPLTLPELRTALENAVSLHIHEPNGNVLKFFLDEHGIAKMVDGLGSAHFKRSIDKRMNQPIPSDVGRNPFNEDARVSNQRSNGANHLFKRGIPFEGGPSASQSHTMEYVLGFPEGFRIQHDLTPTSGGIAGLDRKWASILHFRGYPVFNVHTTPTGDLEQAVVDYDYIYVYGTKRGQRQRSIVQLFRSRAPVDPAPNSGLLRQVIEQSRLYEISNGRLSRALIDGRPIQRIAGAPADEHVFFNGEGRTTLDLHAMRAALATSGSVKVVDLDTGDTAHWTLNDRNLGSVVVDVVSHQHPLVKRTNQPGSSDIDHNSQLFNENAQARPKLVKRMEVDQPGRTGRPLSIEMVRQGFRYQAPRERLTQENRKRLFATDVHYDGVPILSVDPYPNPLSRGKLQHALDHYQSTWLTWTPADNPTMLATRVHQDGRFHAANMQRVLNGLGIANEFGARYGDNAKFLRFGLPFSRRQDRSFFRKYKTPSWQKVRASPVEFDLAVEDPVVLHNHLDENNLLKAQDSRTGAKYGFALDREGEVLFKIFSEGTHHLVKRAWEPKHLEYYSHLGFSEPNPPLSAQTVEDRSKMFADLLHYEGQPIFFPAEDDSTPARASQAVADHHGFWIVGNYVHDPHTPVALHFRRGGQIFPGGEEKALQHIMNANRFEITYGRAAKLLKYGPGFPPRPSSRFGRHKTPGWKKVLQKAEQVPHTTPMSEIWEKLHQKNMLVVTEGTKQLGFALDREGNVLHHVFAGL</sequence>
<evidence type="ECO:0000313" key="2">
    <source>
        <dbReference type="EMBL" id="SPO27017.1"/>
    </source>
</evidence>
<reference evidence="2 3" key="1">
    <citation type="submission" date="2018-03" db="EMBL/GenBank/DDBJ databases">
        <authorList>
            <person name="Guldener U."/>
        </authorList>
    </citation>
    <scope>NUCLEOTIDE SEQUENCE [LARGE SCALE GENOMIC DNA]</scope>
    <source>
        <strain evidence="2 3">NBRC100155</strain>
    </source>
</reference>
<feature type="chain" id="PRO_5022697399" evidence="1">
    <location>
        <begin position="31"/>
        <end position="1164"/>
    </location>
</feature>
<evidence type="ECO:0000313" key="3">
    <source>
        <dbReference type="Proteomes" id="UP000324022"/>
    </source>
</evidence>
<evidence type="ECO:0000256" key="1">
    <source>
        <dbReference type="SAM" id="SignalP"/>
    </source>
</evidence>
<dbReference type="Proteomes" id="UP000324022">
    <property type="component" value="Unassembled WGS sequence"/>
</dbReference>
<gene>
    <name evidence="2" type="ORF">UTRI_10479_B</name>
</gene>
<accession>A0A5C3EBM4</accession>
<organism evidence="2 3">
    <name type="scientific">Ustilago trichophora</name>
    <dbReference type="NCBI Taxonomy" id="86804"/>
    <lineage>
        <taxon>Eukaryota</taxon>
        <taxon>Fungi</taxon>
        <taxon>Dikarya</taxon>
        <taxon>Basidiomycota</taxon>
        <taxon>Ustilaginomycotina</taxon>
        <taxon>Ustilaginomycetes</taxon>
        <taxon>Ustilaginales</taxon>
        <taxon>Ustilaginaceae</taxon>
        <taxon>Ustilago</taxon>
    </lineage>
</organism>
<dbReference type="EMBL" id="OOIN01000016">
    <property type="protein sequence ID" value="SPO27017.1"/>
    <property type="molecule type" value="Genomic_DNA"/>
</dbReference>
<dbReference type="OrthoDB" id="2546564at2759"/>
<feature type="signal peptide" evidence="1">
    <location>
        <begin position="1"/>
        <end position="30"/>
    </location>
</feature>
<dbReference type="AlphaFoldDB" id="A0A5C3EBM4"/>
<keyword evidence="3" id="KW-1185">Reference proteome</keyword>
<keyword evidence="1" id="KW-0732">Signal</keyword>
<name>A0A5C3EBM4_9BASI</name>
<protein>
    <submittedName>
        <fullName evidence="2">Uncharacterized protein</fullName>
    </submittedName>
</protein>